<dbReference type="AlphaFoldDB" id="A0A6G1JLM0"/>
<reference evidence="2" key="1">
    <citation type="journal article" date="2020" name="Stud. Mycol.">
        <title>101 Dothideomycetes genomes: a test case for predicting lifestyles and emergence of pathogens.</title>
        <authorList>
            <person name="Haridas S."/>
            <person name="Albert R."/>
            <person name="Binder M."/>
            <person name="Bloem J."/>
            <person name="Labutti K."/>
            <person name="Salamov A."/>
            <person name="Andreopoulos B."/>
            <person name="Baker S."/>
            <person name="Barry K."/>
            <person name="Bills G."/>
            <person name="Bluhm B."/>
            <person name="Cannon C."/>
            <person name="Castanera R."/>
            <person name="Culley D."/>
            <person name="Daum C."/>
            <person name="Ezra D."/>
            <person name="Gonzalez J."/>
            <person name="Henrissat B."/>
            <person name="Kuo A."/>
            <person name="Liang C."/>
            <person name="Lipzen A."/>
            <person name="Lutzoni F."/>
            <person name="Magnuson J."/>
            <person name="Mondo S."/>
            <person name="Nolan M."/>
            <person name="Ohm R."/>
            <person name="Pangilinan J."/>
            <person name="Park H.-J."/>
            <person name="Ramirez L."/>
            <person name="Alfaro M."/>
            <person name="Sun H."/>
            <person name="Tritt A."/>
            <person name="Yoshinaga Y."/>
            <person name="Zwiers L.-H."/>
            <person name="Turgeon B."/>
            <person name="Goodwin S."/>
            <person name="Spatafora J."/>
            <person name="Crous P."/>
            <person name="Grigoriev I."/>
        </authorList>
    </citation>
    <scope>NUCLEOTIDE SEQUENCE</scope>
    <source>
        <strain evidence="2">CBS 122367</strain>
    </source>
</reference>
<proteinExistence type="predicted"/>
<evidence type="ECO:0000256" key="1">
    <source>
        <dbReference type="SAM" id="MobiDB-lite"/>
    </source>
</evidence>
<keyword evidence="3" id="KW-1185">Reference proteome</keyword>
<dbReference type="Proteomes" id="UP000799291">
    <property type="component" value="Unassembled WGS sequence"/>
</dbReference>
<feature type="region of interest" description="Disordered" evidence="1">
    <location>
        <begin position="566"/>
        <end position="592"/>
    </location>
</feature>
<feature type="compositionally biased region" description="Basic and acidic residues" evidence="1">
    <location>
        <begin position="574"/>
        <end position="584"/>
    </location>
</feature>
<gene>
    <name evidence="2" type="ORF">K458DRAFT_455685</name>
</gene>
<evidence type="ECO:0000313" key="2">
    <source>
        <dbReference type="EMBL" id="KAF2691328.1"/>
    </source>
</evidence>
<name>A0A6G1JLM0_9PLEO</name>
<dbReference type="OrthoDB" id="4760831at2759"/>
<organism evidence="2 3">
    <name type="scientific">Lentithecium fluviatile CBS 122367</name>
    <dbReference type="NCBI Taxonomy" id="1168545"/>
    <lineage>
        <taxon>Eukaryota</taxon>
        <taxon>Fungi</taxon>
        <taxon>Dikarya</taxon>
        <taxon>Ascomycota</taxon>
        <taxon>Pezizomycotina</taxon>
        <taxon>Dothideomycetes</taxon>
        <taxon>Pleosporomycetidae</taxon>
        <taxon>Pleosporales</taxon>
        <taxon>Massarineae</taxon>
        <taxon>Lentitheciaceae</taxon>
        <taxon>Lentithecium</taxon>
    </lineage>
</organism>
<protein>
    <submittedName>
        <fullName evidence="2">Uncharacterized protein</fullName>
    </submittedName>
</protein>
<sequence length="592" mass="66463">MAKPHYHGGIHPKESDDCAEEVDRVDLERYQDVFGLKYGFRTESFIIPRKYSARKLQQFLTSAELEHCENGGLLIVVYVGCGEGGLSDVGRIYSSSKGLFIYPLFEAHDRCERIDWTFHQRVLENSTFNTLITLDTCSSRSAVQLAKHKSPSSLEFLTACSPTGLALVGPRSFSAALCATLKDMAAEHFTISRLHERLCHPKTNLYETPFYARFPGNGTKIQLQVVKPKDSVIQDPEKIHHAPANLQSITFDIEQASLKSDEDNIASFVAQLNFSLGINENLGQRYYQSVTVLPVMWKKPTINYLKPEEEQQMNTELAEIRDELNGITDVFRDDFHYHVKPILELPADDSNDARHELIDHIQDLTRMHSRSKSSLLIIVYGGHGDDTGYITAEEGDCVWVAVSKSTTEILAAASRNAPSYSGPRAYSKLLKKKLKEKSFRPFTAFELHEEMLAASKAPLSGDSNNLEATPDHGFTQRSRTASILLKPLEPVTVQTITNKGPFASELPKRRIFLEVESDQLQGLEDCVSESGNWFTKRHPPPNMRAVKFYTPEDIFVKAIVEKNSLLKQSVDGEPDTKLDDEPKPDTSIALPN</sequence>
<accession>A0A6G1JLM0</accession>
<dbReference type="EMBL" id="MU005570">
    <property type="protein sequence ID" value="KAF2691328.1"/>
    <property type="molecule type" value="Genomic_DNA"/>
</dbReference>
<evidence type="ECO:0000313" key="3">
    <source>
        <dbReference type="Proteomes" id="UP000799291"/>
    </source>
</evidence>